<organism evidence="5 6">
    <name type="scientific">Talaromyces amestolkiae</name>
    <dbReference type="NCBI Taxonomy" id="1196081"/>
    <lineage>
        <taxon>Eukaryota</taxon>
        <taxon>Fungi</taxon>
        <taxon>Dikarya</taxon>
        <taxon>Ascomycota</taxon>
        <taxon>Pezizomycotina</taxon>
        <taxon>Eurotiomycetes</taxon>
        <taxon>Eurotiomycetidae</taxon>
        <taxon>Eurotiales</taxon>
        <taxon>Trichocomaceae</taxon>
        <taxon>Talaromyces</taxon>
        <taxon>Talaromyces sect. Talaromyces</taxon>
    </lineage>
</organism>
<feature type="region of interest" description="Disordered" evidence="4">
    <location>
        <begin position="1"/>
        <end position="27"/>
    </location>
</feature>
<protein>
    <recommendedName>
        <fullName evidence="7">Ketoreductase (KR) domain-containing protein</fullName>
    </recommendedName>
</protein>
<dbReference type="GeneID" id="63791743"/>
<evidence type="ECO:0008006" key="7">
    <source>
        <dbReference type="Google" id="ProtNLM"/>
    </source>
</evidence>
<dbReference type="OrthoDB" id="47007at2759"/>
<dbReference type="PRINTS" id="PR00081">
    <property type="entry name" value="GDHRDH"/>
</dbReference>
<accession>A0A364KSI7</accession>
<evidence type="ECO:0000256" key="4">
    <source>
        <dbReference type="SAM" id="MobiDB-lite"/>
    </source>
</evidence>
<keyword evidence="6" id="KW-1185">Reference proteome</keyword>
<keyword evidence="2" id="KW-0521">NADP</keyword>
<dbReference type="GO" id="GO:0016616">
    <property type="term" value="F:oxidoreductase activity, acting on the CH-OH group of donors, NAD or NADP as acceptor"/>
    <property type="evidence" value="ECO:0007669"/>
    <property type="project" value="UniProtKB-ARBA"/>
</dbReference>
<gene>
    <name evidence="5" type="ORF">BHQ10_002526</name>
</gene>
<evidence type="ECO:0000256" key="3">
    <source>
        <dbReference type="ARBA" id="ARBA00023002"/>
    </source>
</evidence>
<proteinExistence type="inferred from homology"/>
<evidence type="ECO:0000313" key="5">
    <source>
        <dbReference type="EMBL" id="RAO66514.1"/>
    </source>
</evidence>
<evidence type="ECO:0000313" key="6">
    <source>
        <dbReference type="Proteomes" id="UP000249363"/>
    </source>
</evidence>
<dbReference type="SUPFAM" id="SSF51735">
    <property type="entry name" value="NAD(P)-binding Rossmann-fold domains"/>
    <property type="match status" value="1"/>
</dbReference>
<dbReference type="InterPro" id="IPR036291">
    <property type="entry name" value="NAD(P)-bd_dom_sf"/>
</dbReference>
<dbReference type="InterPro" id="IPR020904">
    <property type="entry name" value="Sc_DH/Rdtase_CS"/>
</dbReference>
<dbReference type="STRING" id="1196081.A0A364KSI7"/>
<dbReference type="EMBL" id="MIKG01000003">
    <property type="protein sequence ID" value="RAO66514.1"/>
    <property type="molecule type" value="Genomic_DNA"/>
</dbReference>
<comment type="similarity">
    <text evidence="1">Belongs to the short-chain dehydrogenases/reductases (SDR) family.</text>
</comment>
<reference evidence="5 6" key="1">
    <citation type="journal article" date="2017" name="Biotechnol. Biofuels">
        <title>Differential beta-glucosidase expression as a function of carbon source availability in Talaromyces amestolkiae: a genomic and proteomic approach.</title>
        <authorList>
            <person name="de Eugenio L.I."/>
            <person name="Mendez-Liter J.A."/>
            <person name="Nieto-Dominguez M."/>
            <person name="Alonso L."/>
            <person name="Gil-Munoz J."/>
            <person name="Barriuso J."/>
            <person name="Prieto A."/>
            <person name="Martinez M.J."/>
        </authorList>
    </citation>
    <scope>NUCLEOTIDE SEQUENCE [LARGE SCALE GENOMIC DNA]</scope>
    <source>
        <strain evidence="5 6">CIB</strain>
    </source>
</reference>
<dbReference type="Gene3D" id="3.40.50.720">
    <property type="entry name" value="NAD(P)-binding Rossmann-like Domain"/>
    <property type="match status" value="1"/>
</dbReference>
<evidence type="ECO:0000256" key="2">
    <source>
        <dbReference type="ARBA" id="ARBA00022857"/>
    </source>
</evidence>
<name>A0A364KSI7_TALAM</name>
<dbReference type="PANTHER" id="PTHR43008">
    <property type="entry name" value="BENZIL REDUCTASE"/>
    <property type="match status" value="1"/>
</dbReference>
<dbReference type="InterPro" id="IPR002347">
    <property type="entry name" value="SDR_fam"/>
</dbReference>
<dbReference type="AlphaFoldDB" id="A0A364KSI7"/>
<dbReference type="PROSITE" id="PS00061">
    <property type="entry name" value="ADH_SHORT"/>
    <property type="match status" value="1"/>
</dbReference>
<comment type="caution">
    <text evidence="5">The sequence shown here is derived from an EMBL/GenBank/DDBJ whole genome shotgun (WGS) entry which is preliminary data.</text>
</comment>
<sequence length="279" mass="30096">MPWIQLGNFETASSKTPPPRPYPAQSQPAERAAARFGVHGNAISRALLEHGLTGLALFDLPSAIEKSENAIEALQTEFPSTKIITQACDVTDEKGMIEATRSAKAQLGEINILCCFAGMVGVVPSAEQSVNHWRKIIDVNTTGCWIAAQAVGREMIASKHGGKIIFIASISGHRVNYPQPQAAYNTSKAALLHMKNSLAAEWTRYGIHVNTISPGYMDTVLNEGDDLAPWRQIWAERNPMRRMGSPEELTGPVILLCSDIGGSYINGADIVVDGGGLVF</sequence>
<dbReference type="RefSeq" id="XP_040731031.1">
    <property type="nucleotide sequence ID" value="XM_040874682.1"/>
</dbReference>
<evidence type="ECO:0000256" key="1">
    <source>
        <dbReference type="ARBA" id="ARBA00006484"/>
    </source>
</evidence>
<dbReference type="GO" id="GO:0050664">
    <property type="term" value="F:oxidoreductase activity, acting on NAD(P)H, oxygen as acceptor"/>
    <property type="evidence" value="ECO:0007669"/>
    <property type="project" value="TreeGrafter"/>
</dbReference>
<dbReference type="PANTHER" id="PTHR43008:SF4">
    <property type="entry name" value="CHAIN DEHYDROGENASE, PUTATIVE (AFU_ORTHOLOGUE AFUA_4G08710)-RELATED"/>
    <property type="match status" value="1"/>
</dbReference>
<dbReference type="Pfam" id="PF13561">
    <property type="entry name" value="adh_short_C2"/>
    <property type="match status" value="1"/>
</dbReference>
<dbReference type="Proteomes" id="UP000249363">
    <property type="component" value="Unassembled WGS sequence"/>
</dbReference>
<keyword evidence="3" id="KW-0560">Oxidoreductase</keyword>